<evidence type="ECO:0000259" key="2">
    <source>
        <dbReference type="Pfam" id="PF01764"/>
    </source>
</evidence>
<dbReference type="GO" id="GO:0004806">
    <property type="term" value="F:triacylglycerol lipase activity"/>
    <property type="evidence" value="ECO:0007669"/>
    <property type="project" value="InterPro"/>
</dbReference>
<reference evidence="4" key="1">
    <citation type="submission" date="2025-08" db="UniProtKB">
        <authorList>
            <consortium name="RefSeq"/>
        </authorList>
    </citation>
    <scope>IDENTIFICATION</scope>
</reference>
<protein>
    <submittedName>
        <fullName evidence="4">Uncharacterized protein LOC104601576</fullName>
    </submittedName>
</protein>
<dbReference type="PANTHER" id="PTHR46086">
    <property type="entry name" value="ALPHA/BETA-HYDROLASES SUPERFAMILY PROTEIN"/>
    <property type="match status" value="1"/>
</dbReference>
<organism evidence="3 4">
    <name type="scientific">Nelumbo nucifera</name>
    <name type="common">Sacred lotus</name>
    <dbReference type="NCBI Taxonomy" id="4432"/>
    <lineage>
        <taxon>Eukaryota</taxon>
        <taxon>Viridiplantae</taxon>
        <taxon>Streptophyta</taxon>
        <taxon>Embryophyta</taxon>
        <taxon>Tracheophyta</taxon>
        <taxon>Spermatophyta</taxon>
        <taxon>Magnoliopsida</taxon>
        <taxon>Proteales</taxon>
        <taxon>Nelumbonaceae</taxon>
        <taxon>Nelumbo</taxon>
    </lineage>
</organism>
<dbReference type="KEGG" id="nnu:104601576"/>
<evidence type="ECO:0000256" key="1">
    <source>
        <dbReference type="SAM" id="MobiDB-lite"/>
    </source>
</evidence>
<dbReference type="SUPFAM" id="SSF53474">
    <property type="entry name" value="alpha/beta-Hydrolases"/>
    <property type="match status" value="1"/>
</dbReference>
<dbReference type="Gene3D" id="3.40.50.1820">
    <property type="entry name" value="alpha/beta hydrolase"/>
    <property type="match status" value="1"/>
</dbReference>
<dbReference type="Proteomes" id="UP000189703">
    <property type="component" value="Unplaced"/>
</dbReference>
<dbReference type="InterPro" id="IPR029058">
    <property type="entry name" value="AB_hydrolase_fold"/>
</dbReference>
<dbReference type="RefSeq" id="XP_010263258.1">
    <property type="nucleotide sequence ID" value="XM_010264956.2"/>
</dbReference>
<dbReference type="AlphaFoldDB" id="A0A1U8AKW7"/>
<gene>
    <name evidence="4" type="primary">LOC104601576</name>
</gene>
<dbReference type="InParanoid" id="A0A1U8AKW7"/>
<accession>A0A1U8AKW7</accession>
<feature type="compositionally biased region" description="Low complexity" evidence="1">
    <location>
        <begin position="41"/>
        <end position="53"/>
    </location>
</feature>
<dbReference type="GeneID" id="104601576"/>
<dbReference type="eggNOG" id="KOG4569">
    <property type="taxonomic scope" value="Eukaryota"/>
</dbReference>
<evidence type="ECO:0000313" key="4">
    <source>
        <dbReference type="RefSeq" id="XP_010263258.1"/>
    </source>
</evidence>
<sequence>MAPSSSSEPSSPLSPSSSSSSSWTSFSTPSSPMSPSPPPLSSSESSSPMSPLSANNHNDSSNYIIYHPDKLTLYDIFKMLVLQTSLGGCESVDEFVECPSNFDRKQLNATRFNVLVWMLQKVMIRIRKPLKLVGSLVEFTLNLVSINGGLLRLVSNIFSWSVEIPNKDTADFQSAIAFVDGRKDLYKASSLHRSHPAAEVLDMDDINKINTEDLCIMAAKVAYENREYVHNVVTQQWKMHFEEFYGFHNRDDILKESDTQAFIFCDRPEKARLIVVAFRGTEIANGTDWLTDLDISWISVGEEIGRVHVGFMRALGLQGKGCRIRPKVYKGKKPLAYYTIRERLETLLKQNENAKILVTGHSLGGALAILFVAGLVYHKEDALLNNLWRVYTFGQPRVGDDNFGRFMDAKLNGDQKRYFRVVYGYDIVPRLPFSRPITEFVHFGECLYYSSWYKAQVLKEEPNENYCSPWFFIPMHFNAWLDLVRAIFVGIKEGKSFEESPLSLCLRALGLLIPGLSSHSPRDYINGARLRVNELPN</sequence>
<dbReference type="Pfam" id="PF01764">
    <property type="entry name" value="Lipase_3"/>
    <property type="match status" value="1"/>
</dbReference>
<dbReference type="OMA" id="VRFKLVI"/>
<dbReference type="GO" id="GO:0006629">
    <property type="term" value="P:lipid metabolic process"/>
    <property type="evidence" value="ECO:0007669"/>
    <property type="project" value="InterPro"/>
</dbReference>
<dbReference type="InterPro" id="IPR002921">
    <property type="entry name" value="Fungal_lipase-type"/>
</dbReference>
<feature type="region of interest" description="Disordered" evidence="1">
    <location>
        <begin position="1"/>
        <end position="53"/>
    </location>
</feature>
<dbReference type="FunCoup" id="A0A1U8AKW7">
    <property type="interactions" value="59"/>
</dbReference>
<dbReference type="PANTHER" id="PTHR46086:SF17">
    <property type="entry name" value="ALPHA_BETA-HYDROLASES SUPERFAMILY PROTEIN"/>
    <property type="match status" value="1"/>
</dbReference>
<proteinExistence type="predicted"/>
<dbReference type="InterPro" id="IPR044819">
    <property type="entry name" value="OBL-like"/>
</dbReference>
<dbReference type="OrthoDB" id="438440at2759"/>
<evidence type="ECO:0000313" key="3">
    <source>
        <dbReference type="Proteomes" id="UP000189703"/>
    </source>
</evidence>
<keyword evidence="3" id="KW-1185">Reference proteome</keyword>
<name>A0A1U8AKW7_NELNU</name>
<feature type="domain" description="Fungal lipase-type" evidence="2">
    <location>
        <begin position="275"/>
        <end position="433"/>
    </location>
</feature>
<dbReference type="CDD" id="cd00519">
    <property type="entry name" value="Lipase_3"/>
    <property type="match status" value="1"/>
</dbReference>
<feature type="compositionally biased region" description="Low complexity" evidence="1">
    <location>
        <begin position="1"/>
        <end position="31"/>
    </location>
</feature>